<name>A0A5B7GYJ3_PORTR</name>
<evidence type="ECO:0000313" key="2">
    <source>
        <dbReference type="EMBL" id="MPC62646.1"/>
    </source>
</evidence>
<feature type="region of interest" description="Disordered" evidence="1">
    <location>
        <begin position="1"/>
        <end position="24"/>
    </location>
</feature>
<protein>
    <submittedName>
        <fullName evidence="2">Uncharacterized protein</fullName>
    </submittedName>
</protein>
<dbReference type="EMBL" id="VSRR010019911">
    <property type="protein sequence ID" value="MPC62646.1"/>
    <property type="molecule type" value="Genomic_DNA"/>
</dbReference>
<dbReference type="AlphaFoldDB" id="A0A5B7GYJ3"/>
<sequence>MASASAELGLSIGGQESTGNDSESTIIGFTGEVRARDVIGILPHMEEVQRPRRKILIKTVGGLQCIRGVGHRWQRSPMRREPGSAVE</sequence>
<proteinExistence type="predicted"/>
<feature type="compositionally biased region" description="Polar residues" evidence="1">
    <location>
        <begin position="14"/>
        <end position="24"/>
    </location>
</feature>
<keyword evidence="3" id="KW-1185">Reference proteome</keyword>
<organism evidence="2 3">
    <name type="scientific">Portunus trituberculatus</name>
    <name type="common">Swimming crab</name>
    <name type="synonym">Neptunus trituberculatus</name>
    <dbReference type="NCBI Taxonomy" id="210409"/>
    <lineage>
        <taxon>Eukaryota</taxon>
        <taxon>Metazoa</taxon>
        <taxon>Ecdysozoa</taxon>
        <taxon>Arthropoda</taxon>
        <taxon>Crustacea</taxon>
        <taxon>Multicrustacea</taxon>
        <taxon>Malacostraca</taxon>
        <taxon>Eumalacostraca</taxon>
        <taxon>Eucarida</taxon>
        <taxon>Decapoda</taxon>
        <taxon>Pleocyemata</taxon>
        <taxon>Brachyura</taxon>
        <taxon>Eubrachyura</taxon>
        <taxon>Portunoidea</taxon>
        <taxon>Portunidae</taxon>
        <taxon>Portuninae</taxon>
        <taxon>Portunus</taxon>
    </lineage>
</organism>
<gene>
    <name evidence="2" type="ORF">E2C01_056735</name>
</gene>
<evidence type="ECO:0000256" key="1">
    <source>
        <dbReference type="SAM" id="MobiDB-lite"/>
    </source>
</evidence>
<evidence type="ECO:0000313" key="3">
    <source>
        <dbReference type="Proteomes" id="UP000324222"/>
    </source>
</evidence>
<dbReference type="Proteomes" id="UP000324222">
    <property type="component" value="Unassembled WGS sequence"/>
</dbReference>
<reference evidence="2 3" key="1">
    <citation type="submission" date="2019-05" db="EMBL/GenBank/DDBJ databases">
        <title>Another draft genome of Portunus trituberculatus and its Hox gene families provides insights of decapod evolution.</title>
        <authorList>
            <person name="Jeong J.-H."/>
            <person name="Song I."/>
            <person name="Kim S."/>
            <person name="Choi T."/>
            <person name="Kim D."/>
            <person name="Ryu S."/>
            <person name="Kim W."/>
        </authorList>
    </citation>
    <scope>NUCLEOTIDE SEQUENCE [LARGE SCALE GENOMIC DNA]</scope>
    <source>
        <tissue evidence="2">Muscle</tissue>
    </source>
</reference>
<comment type="caution">
    <text evidence="2">The sequence shown here is derived from an EMBL/GenBank/DDBJ whole genome shotgun (WGS) entry which is preliminary data.</text>
</comment>
<accession>A0A5B7GYJ3</accession>